<name>A0A383C6H5_9ZZZZ</name>
<protein>
    <submittedName>
        <fullName evidence="1">Uncharacterized protein</fullName>
    </submittedName>
</protein>
<reference evidence="1" key="1">
    <citation type="submission" date="2018-05" db="EMBL/GenBank/DDBJ databases">
        <authorList>
            <person name="Lanie J.A."/>
            <person name="Ng W.-L."/>
            <person name="Kazmierczak K.M."/>
            <person name="Andrzejewski T.M."/>
            <person name="Davidsen T.M."/>
            <person name="Wayne K.J."/>
            <person name="Tettelin H."/>
            <person name="Glass J.I."/>
            <person name="Rusch D."/>
            <person name="Podicherti R."/>
            <person name="Tsui H.-C.T."/>
            <person name="Winkler M.E."/>
        </authorList>
    </citation>
    <scope>NUCLEOTIDE SEQUENCE</scope>
</reference>
<evidence type="ECO:0000313" key="1">
    <source>
        <dbReference type="EMBL" id="SVE27794.1"/>
    </source>
</evidence>
<organism evidence="1">
    <name type="scientific">marine metagenome</name>
    <dbReference type="NCBI Taxonomy" id="408172"/>
    <lineage>
        <taxon>unclassified sequences</taxon>
        <taxon>metagenomes</taxon>
        <taxon>ecological metagenomes</taxon>
    </lineage>
</organism>
<dbReference type="EMBL" id="UINC01206255">
    <property type="protein sequence ID" value="SVE27794.1"/>
    <property type="molecule type" value="Genomic_DNA"/>
</dbReference>
<dbReference type="AlphaFoldDB" id="A0A383C6H5"/>
<sequence length="209" mass="22518">MEELKMNKLNNMLKLCVVGLFMQFAFADPGWDPAGECFLNNYNDYEFNGSVTAKVYEDGAESGQLGDLVAVFHGEEHRGVGCASEVPVFLGNGFAFLTMVYSNNTGGEELTFQHYDESENTVYNVYSEDGWDDDDNSETPNTHNFTTNMVIGDVTTPLELTFTVGDGGGPSCDDVDADGICDDVDDCVGAYDECGVCNGDGIADGACDC</sequence>
<proteinExistence type="predicted"/>
<gene>
    <name evidence="1" type="ORF">METZ01_LOCUS480648</name>
</gene>
<feature type="non-terminal residue" evidence="1">
    <location>
        <position position="209"/>
    </location>
</feature>
<accession>A0A383C6H5</accession>